<feature type="domain" description="Cytosolic fatty-acid binding proteins" evidence="4">
    <location>
        <begin position="9"/>
        <end position="26"/>
    </location>
</feature>
<dbReference type="CDD" id="cd00742">
    <property type="entry name" value="FABP"/>
    <property type="match status" value="1"/>
</dbReference>
<evidence type="ECO:0000313" key="6">
    <source>
        <dbReference type="EMBL" id="EGT43762.1"/>
    </source>
</evidence>
<reference evidence="7" key="3">
    <citation type="submission" date="2011-07" db="EMBL/GenBank/DDBJ databases">
        <authorList>
            <consortium name="Caenorhabditis brenneri Sequencing and Analysis Consortium"/>
            <person name="Wilson R.K."/>
        </authorList>
    </citation>
    <scope>NUCLEOTIDE SEQUENCE [LARGE SCALE GENOMIC DNA]</scope>
    <source>
        <strain evidence="7">PB2801</strain>
    </source>
</reference>
<dbReference type="AlphaFoldDB" id="G0MTE2"/>
<evidence type="ECO:0000313" key="7">
    <source>
        <dbReference type="Proteomes" id="UP000008068"/>
    </source>
</evidence>
<dbReference type="Gene3D" id="2.40.128.20">
    <property type="match status" value="1"/>
</dbReference>
<dbReference type="OrthoDB" id="412780at2759"/>
<dbReference type="STRING" id="135651.G0MTE2"/>
<evidence type="ECO:0000313" key="5">
    <source>
        <dbReference type="EMBL" id="EGT40219.1"/>
    </source>
</evidence>
<dbReference type="InterPro" id="IPR000463">
    <property type="entry name" value="Fatty_acid-bd"/>
</dbReference>
<proteinExistence type="inferred from homology"/>
<dbReference type="OMA" id="GAMAKPN"/>
<dbReference type="PANTHER" id="PTHR11955">
    <property type="entry name" value="FATTY ACID BINDING PROTEIN"/>
    <property type="match status" value="1"/>
</dbReference>
<dbReference type="GO" id="GO:0005504">
    <property type="term" value="F:fatty acid binding"/>
    <property type="evidence" value="ECO:0007669"/>
    <property type="project" value="UniProtKB-ARBA"/>
</dbReference>
<dbReference type="InterPro" id="IPR012674">
    <property type="entry name" value="Calycin"/>
</dbReference>
<evidence type="ECO:0000256" key="3">
    <source>
        <dbReference type="RuleBase" id="RU003696"/>
    </source>
</evidence>
<dbReference type="Proteomes" id="UP000008068">
    <property type="component" value="Unassembled WGS sequence"/>
</dbReference>
<keyword evidence="7" id="KW-1185">Reference proteome</keyword>
<dbReference type="EMBL" id="GL381755">
    <property type="protein sequence ID" value="EGT40219.1"/>
    <property type="molecule type" value="Genomic_DNA"/>
</dbReference>
<dbReference type="HOGENOM" id="CLU_113772_0_0_1"/>
<dbReference type="PROSITE" id="PS00214">
    <property type="entry name" value="FABP"/>
    <property type="match status" value="1"/>
</dbReference>
<reference evidence="6" key="2">
    <citation type="submission" date="2011-07" db="EMBL/GenBank/DDBJ databases">
        <authorList>
            <consortium name="WormBase Consortium"/>
        </authorList>
    </citation>
    <scope>NUCLEOTIDE SEQUENCE [LARGE SCALE GENOMIC DNA]</scope>
    <source>
        <strain evidence="6">PB2801</strain>
    </source>
</reference>
<evidence type="ECO:0000256" key="2">
    <source>
        <dbReference type="ARBA" id="ARBA00023121"/>
    </source>
</evidence>
<reference evidence="6" key="1">
    <citation type="submission" date="2010-07" db="EMBL/GenBank/DDBJ databases">
        <authorList>
            <consortium name="The Caenorhabditis brenneri Sequencing and Analysis Consortium"/>
            <person name="Wilson R.K."/>
        </authorList>
    </citation>
    <scope>NUCLEOTIDE SEQUENCE</scope>
    <source>
        <strain evidence="6">PB2801</strain>
    </source>
</reference>
<keyword evidence="2" id="KW-0446">Lipid-binding</keyword>
<dbReference type="FunCoup" id="G0MTE2">
    <property type="interactions" value="216"/>
</dbReference>
<evidence type="ECO:0000259" key="4">
    <source>
        <dbReference type="PROSITE" id="PS00214"/>
    </source>
</evidence>
<accession>G0MTE2</accession>
<name>G0MTE2_CAEBE</name>
<comment type="similarity">
    <text evidence="1 3">Belongs to the calycin superfamily. Fatty-acid binding protein (FABP) family.</text>
</comment>
<organism evidence="7">
    <name type="scientific">Caenorhabditis brenneri</name>
    <name type="common">Nematode worm</name>
    <dbReference type="NCBI Taxonomy" id="135651"/>
    <lineage>
        <taxon>Eukaryota</taxon>
        <taxon>Metazoa</taxon>
        <taxon>Ecdysozoa</taxon>
        <taxon>Nematoda</taxon>
        <taxon>Chromadorea</taxon>
        <taxon>Rhabditida</taxon>
        <taxon>Rhabditina</taxon>
        <taxon>Rhabditomorpha</taxon>
        <taxon>Rhabditoidea</taxon>
        <taxon>Rhabditidae</taxon>
        <taxon>Peloderinae</taxon>
        <taxon>Caenorhabditis</taxon>
    </lineage>
</organism>
<evidence type="ECO:0000256" key="1">
    <source>
        <dbReference type="ARBA" id="ARBA00008390"/>
    </source>
</evidence>
<protein>
    <submittedName>
        <fullName evidence="5">CBN-LBP-9 protein</fullName>
    </submittedName>
</protein>
<dbReference type="EMBL" id="GL379811">
    <property type="protein sequence ID" value="EGT43762.1"/>
    <property type="molecule type" value="Genomic_DNA"/>
</dbReference>
<dbReference type="Pfam" id="PF00061">
    <property type="entry name" value="Lipocalin"/>
    <property type="match status" value="1"/>
</dbReference>
<dbReference type="PRINTS" id="PR00178">
    <property type="entry name" value="FATTYACIDBP"/>
</dbReference>
<dbReference type="InterPro" id="IPR000566">
    <property type="entry name" value="Lipocln_cytosolic_FA-bd_dom"/>
</dbReference>
<dbReference type="eggNOG" id="KOG4015">
    <property type="taxonomic scope" value="Eukaryota"/>
</dbReference>
<sequence length="137" mass="15301">MPIQTDIVGKWNFVSSEGFDEYLKEVGVGWAVRTIATKTKPTLEFTVKGDDWTMNSNSTFKNYTIKWQLGTACDEKTADGRDVSSVFSIENDRLVQVETGKGGGKDSRIERYIENGKLVIVCVCNGVKCTRVYEKAT</sequence>
<dbReference type="InterPro" id="IPR031259">
    <property type="entry name" value="ILBP"/>
</dbReference>
<keyword evidence="3" id="KW-0813">Transport</keyword>
<dbReference type="FunFam" id="2.40.128.20:FF:000001">
    <property type="entry name" value="Fatty acid-binding protein, adipocyte"/>
    <property type="match status" value="1"/>
</dbReference>
<dbReference type="SUPFAM" id="SSF50814">
    <property type="entry name" value="Lipocalins"/>
    <property type="match status" value="1"/>
</dbReference>
<gene>
    <name evidence="5" type="primary">Cbn-lbp-9</name>
    <name evidence="5" type="ORF">CAEBREN_10611</name>
    <name evidence="6" type="ORF">CAEBREN_10933</name>
</gene>